<dbReference type="PANTHER" id="PTHR11439:SF467">
    <property type="entry name" value="INTEGRASE CATALYTIC DOMAIN-CONTAINING PROTEIN"/>
    <property type="match status" value="1"/>
</dbReference>
<gene>
    <name evidence="1" type="ORF">AVEN_56994_1</name>
</gene>
<sequence>MYLMIDTGLDLAYCVGVLSPHLENPSTEDWMTVKRVLKYIAGTYDKGIVFKHKYKQGFLKRYSDADFGGCKASGRSTSGIMILYSGRAIS</sequence>
<evidence type="ECO:0000313" key="1">
    <source>
        <dbReference type="EMBL" id="GBO07464.1"/>
    </source>
</evidence>
<dbReference type="Proteomes" id="UP000499080">
    <property type="component" value="Unassembled WGS sequence"/>
</dbReference>
<evidence type="ECO:0008006" key="3">
    <source>
        <dbReference type="Google" id="ProtNLM"/>
    </source>
</evidence>
<dbReference type="PANTHER" id="PTHR11439">
    <property type="entry name" value="GAG-POL-RELATED RETROTRANSPOSON"/>
    <property type="match status" value="1"/>
</dbReference>
<accession>A0A4Y2U629</accession>
<dbReference type="AlphaFoldDB" id="A0A4Y2U629"/>
<reference evidence="1 2" key="1">
    <citation type="journal article" date="2019" name="Sci. Rep.">
        <title>Orb-weaving spider Araneus ventricosus genome elucidates the spidroin gene catalogue.</title>
        <authorList>
            <person name="Kono N."/>
            <person name="Nakamura H."/>
            <person name="Ohtoshi R."/>
            <person name="Moran D.A.P."/>
            <person name="Shinohara A."/>
            <person name="Yoshida Y."/>
            <person name="Fujiwara M."/>
            <person name="Mori M."/>
            <person name="Tomita M."/>
            <person name="Arakawa K."/>
        </authorList>
    </citation>
    <scope>NUCLEOTIDE SEQUENCE [LARGE SCALE GENOMIC DNA]</scope>
</reference>
<dbReference type="EMBL" id="BGPR01033502">
    <property type="protein sequence ID" value="GBO07464.1"/>
    <property type="molecule type" value="Genomic_DNA"/>
</dbReference>
<organism evidence="1 2">
    <name type="scientific">Araneus ventricosus</name>
    <name type="common">Orbweaver spider</name>
    <name type="synonym">Epeira ventricosa</name>
    <dbReference type="NCBI Taxonomy" id="182803"/>
    <lineage>
        <taxon>Eukaryota</taxon>
        <taxon>Metazoa</taxon>
        <taxon>Ecdysozoa</taxon>
        <taxon>Arthropoda</taxon>
        <taxon>Chelicerata</taxon>
        <taxon>Arachnida</taxon>
        <taxon>Araneae</taxon>
        <taxon>Araneomorphae</taxon>
        <taxon>Entelegynae</taxon>
        <taxon>Araneoidea</taxon>
        <taxon>Araneidae</taxon>
        <taxon>Araneus</taxon>
    </lineage>
</organism>
<proteinExistence type="predicted"/>
<dbReference type="OrthoDB" id="8188638at2759"/>
<evidence type="ECO:0000313" key="2">
    <source>
        <dbReference type="Proteomes" id="UP000499080"/>
    </source>
</evidence>
<protein>
    <recommendedName>
        <fullName evidence="3">Retrovirus-related Pol polyprotein from transposon TNT 1-94</fullName>
    </recommendedName>
</protein>
<keyword evidence="2" id="KW-1185">Reference proteome</keyword>
<name>A0A4Y2U629_ARAVE</name>
<comment type="caution">
    <text evidence="1">The sequence shown here is derived from an EMBL/GenBank/DDBJ whole genome shotgun (WGS) entry which is preliminary data.</text>
</comment>